<organism evidence="2 3">
    <name type="scientific">Odoribacter laneus YIT 12061</name>
    <dbReference type="NCBI Taxonomy" id="742817"/>
    <lineage>
        <taxon>Bacteria</taxon>
        <taxon>Pseudomonadati</taxon>
        <taxon>Bacteroidota</taxon>
        <taxon>Bacteroidia</taxon>
        <taxon>Bacteroidales</taxon>
        <taxon>Odoribacteraceae</taxon>
        <taxon>Odoribacter</taxon>
    </lineage>
</organism>
<evidence type="ECO:0000256" key="1">
    <source>
        <dbReference type="SAM" id="MobiDB-lite"/>
    </source>
</evidence>
<proteinExistence type="predicted"/>
<dbReference type="HOGENOM" id="CLU_024053_0_0_10"/>
<evidence type="ECO:0000313" key="3">
    <source>
        <dbReference type="Proteomes" id="UP000004892"/>
    </source>
</evidence>
<feature type="region of interest" description="Disordered" evidence="1">
    <location>
        <begin position="586"/>
        <end position="610"/>
    </location>
</feature>
<dbReference type="EMBL" id="ADMC01000017">
    <property type="protein sequence ID" value="EHP48742.1"/>
    <property type="molecule type" value="Genomic_DNA"/>
</dbReference>
<dbReference type="Proteomes" id="UP000004892">
    <property type="component" value="Unassembled WGS sequence"/>
</dbReference>
<reference evidence="2 3" key="1">
    <citation type="submission" date="2012-01" db="EMBL/GenBank/DDBJ databases">
        <title>The Genome Sequence of Odoribacter laneus YIT 12061.</title>
        <authorList>
            <consortium name="The Broad Institute Genome Sequencing Platform"/>
            <person name="Earl A."/>
            <person name="Ward D."/>
            <person name="Feldgarden M."/>
            <person name="Gevers D."/>
            <person name="Morotomi M."/>
            <person name="Young S.K."/>
            <person name="Zeng Q."/>
            <person name="Gargeya S."/>
            <person name="Fitzgerald M."/>
            <person name="Haas B."/>
            <person name="Abouelleil A."/>
            <person name="Alvarado L."/>
            <person name="Arachchi H.M."/>
            <person name="Berlin A."/>
            <person name="Chapman S.B."/>
            <person name="Gearin G."/>
            <person name="Goldberg J."/>
            <person name="Griggs A."/>
            <person name="Gujja S."/>
            <person name="Hansen M."/>
            <person name="Heiman D."/>
            <person name="Howarth C."/>
            <person name="Larimer J."/>
            <person name="Lui A."/>
            <person name="MacDonald P.J.P."/>
            <person name="McCowen C."/>
            <person name="Montmayeur A."/>
            <person name="Murphy C."/>
            <person name="Neiman D."/>
            <person name="Pearson M."/>
            <person name="Priest M."/>
            <person name="Roberts A."/>
            <person name="Saif S."/>
            <person name="Shea T."/>
            <person name="Sisk P."/>
            <person name="Stolte C."/>
            <person name="Sykes S."/>
            <person name="Wortman J."/>
            <person name="Nusbaum C."/>
            <person name="Birren B."/>
        </authorList>
    </citation>
    <scope>NUCLEOTIDE SEQUENCE [LARGE SCALE GENOMIC DNA]</scope>
    <source>
        <strain evidence="2 3">YIT 12061</strain>
    </source>
</reference>
<dbReference type="PATRIC" id="fig|742817.3.peg.1173"/>
<evidence type="ECO:0000313" key="2">
    <source>
        <dbReference type="EMBL" id="EHP48742.1"/>
    </source>
</evidence>
<dbReference type="STRING" id="742817.HMPREF9449_01105"/>
<accession>H1DFR9</accession>
<dbReference type="AlphaFoldDB" id="H1DFR9"/>
<evidence type="ECO:0008006" key="4">
    <source>
        <dbReference type="Google" id="ProtNLM"/>
    </source>
</evidence>
<gene>
    <name evidence="2" type="ORF">HMPREF9449_01105</name>
</gene>
<protein>
    <recommendedName>
        <fullName evidence="4">GLUG domain-containing protein</fullName>
    </recommendedName>
</protein>
<keyword evidence="3" id="KW-1185">Reference proteome</keyword>
<dbReference type="eggNOG" id="ENOG5030XCK">
    <property type="taxonomic scope" value="Bacteria"/>
</dbReference>
<sequence>MLLVLCGCRKELDELPGRNAREEMPVRFTAERPQGDVLTRAIVDKEEFSAGDVIHVSAKFTLDDGNIVIKYATLTLDEHGEWNNETIFDMGWPWNATGAEFTAYYLENWNGPITTPGRPVEPVVLDRFEFQGQSMNPDPLKAEAKVEGYGQAVHLRFEHLCTRLTVEDVGDEEEYWLRFRYSPGVENPRFVKNACQLTLNDDKTLQFDFVTEQSGKVSSQVFVKGDGKRAVTFHLAPGDYSRFSLTRRNNYAYITISNVDALRELEANKAYSISLANLQGNITPDDDAWIDEPDLPEVPQYDDFDINAFLRAIRDCKKDYICKLKDGDSVVVLKKDDWRNEMLLMQDVDFEGADFTAVDLPNMVTFDGGGHSILNVAYPMFNTLYGTVTQLNIYANRKKIEVWENNTEWGMLARISDKGTISNIRLEGMSVEFTIPNVLTTQGKTYNIGALVGWVKSGSLSEITLAGDVSVIVDSEYTGDYIVFAGGVVGQCSGSMEHIDNLGSHSTIHVTNKCRGYSSRYTGGLAGAFNEAIMDHCNVNTIVDAGESSGTWNYAGGIAGAVRTTSGGSGSAAIVDVTVTGSVKGGNIVPGGESTSESGTTTTHSSTGGIVGHVQNASVTGGIVLSKVSVGKQEGLNEYSHYTVGGVIGSMTNAANIRKNEGCIFFNANDYILTGYTAGTFCGGGGSTTELQAEGNTAVGMGKFVGSDR</sequence>
<name>H1DFR9_9BACT</name>
<feature type="compositionally biased region" description="Low complexity" evidence="1">
    <location>
        <begin position="591"/>
        <end position="608"/>
    </location>
</feature>
<comment type="caution">
    <text evidence="2">The sequence shown here is derived from an EMBL/GenBank/DDBJ whole genome shotgun (WGS) entry which is preliminary data.</text>
</comment>
<dbReference type="Gene3D" id="2.160.20.110">
    <property type="match status" value="1"/>
</dbReference>